<keyword evidence="2" id="KW-1185">Reference proteome</keyword>
<dbReference type="RefSeq" id="WP_244677242.1">
    <property type="nucleotide sequence ID" value="NZ_CP095046.1"/>
</dbReference>
<accession>A0A8T9Q9T2</accession>
<protein>
    <recommendedName>
        <fullName evidence="3">Serine hydrolase</fullName>
    </recommendedName>
</protein>
<dbReference type="EMBL" id="CP095046">
    <property type="protein sequence ID" value="UOQ73895.1"/>
    <property type="molecule type" value="Genomic_DNA"/>
</dbReference>
<dbReference type="AlphaFoldDB" id="A0A8T9Q9T2"/>
<dbReference type="KEGG" id="hcu:MUN79_08295"/>
<gene>
    <name evidence="1" type="ORF">MUN79_08295</name>
</gene>
<evidence type="ECO:0008006" key="3">
    <source>
        <dbReference type="Google" id="ProtNLM"/>
    </source>
</evidence>
<evidence type="ECO:0000313" key="1">
    <source>
        <dbReference type="EMBL" id="UOQ73895.1"/>
    </source>
</evidence>
<evidence type="ECO:0000313" key="2">
    <source>
        <dbReference type="Proteomes" id="UP000831796"/>
    </source>
</evidence>
<organism evidence="1 2">
    <name type="scientific">Hymenobacter cellulosilyticus</name>
    <dbReference type="NCBI Taxonomy" id="2932248"/>
    <lineage>
        <taxon>Bacteria</taxon>
        <taxon>Pseudomonadati</taxon>
        <taxon>Bacteroidota</taxon>
        <taxon>Cytophagia</taxon>
        <taxon>Cytophagales</taxon>
        <taxon>Hymenobacteraceae</taxon>
        <taxon>Hymenobacter</taxon>
    </lineage>
</organism>
<dbReference type="Proteomes" id="UP000831796">
    <property type="component" value="Chromosome"/>
</dbReference>
<reference evidence="1" key="1">
    <citation type="submission" date="2022-04" db="EMBL/GenBank/DDBJ databases">
        <title>Hymenobacter sp. isolated from the air.</title>
        <authorList>
            <person name="Won M."/>
            <person name="Lee C.-M."/>
            <person name="Woen H.-Y."/>
            <person name="Kwon S.-W."/>
        </authorList>
    </citation>
    <scope>NUCLEOTIDE SEQUENCE</scope>
    <source>
        <strain evidence="1">5116S-3</strain>
    </source>
</reference>
<proteinExistence type="predicted"/>
<sequence length="157" mass="17417">MTNLFCAPRLGLLLLLSLALLPWLRAASKFQPARLPSSADSPLLDSLLRSDPKLAPVIKRAAAYEVQIIYTQINRDAQNRPHFVQHNFRLNERQYFNPASLVKLPVAALALEKLNQLHQPGLTRNSPLSIGTAFRCQTRCPTSPPLIPTNSTPSAIM</sequence>
<name>A0A8T9Q9T2_9BACT</name>